<dbReference type="AlphaFoldDB" id="A0A7G3ZME0"/>
<dbReference type="GeneID" id="59327942"/>
<dbReference type="InterPro" id="IPR007251">
    <property type="entry name" value="Iron_permease_Fet4"/>
</dbReference>
<reference evidence="2 3" key="1">
    <citation type="submission" date="2020-06" db="EMBL/GenBank/DDBJ databases">
        <title>The yeast mating-type switching endonuclease HO is a domesticated member of an unorthodox homing genetic element family.</title>
        <authorList>
            <person name="Coughlan A.Y."/>
            <person name="Lombardi L."/>
            <person name="Braun-Galleani S."/>
            <person name="Martos A.R."/>
            <person name="Galeote V."/>
            <person name="Bigey F."/>
            <person name="Dequin S."/>
            <person name="Byrne K.P."/>
            <person name="Wolfe K.H."/>
        </authorList>
    </citation>
    <scope>NUCLEOTIDE SEQUENCE [LARGE SCALE GENOMIC DNA]</scope>
    <source>
        <strain evidence="2 3">CBS764</strain>
    </source>
</reference>
<name>A0A7G3ZME0_9SACH</name>
<gene>
    <name evidence="2" type="ORF">HG536_0H00510</name>
</gene>
<dbReference type="Pfam" id="PF04120">
    <property type="entry name" value="Iron_permease"/>
    <property type="match status" value="2"/>
</dbReference>
<evidence type="ECO:0000313" key="2">
    <source>
        <dbReference type="EMBL" id="QLL34676.1"/>
    </source>
</evidence>
<evidence type="ECO:0000313" key="3">
    <source>
        <dbReference type="Proteomes" id="UP000515788"/>
    </source>
</evidence>
<dbReference type="OrthoDB" id="2224262at2759"/>
<dbReference type="GO" id="GO:0055085">
    <property type="term" value="P:transmembrane transport"/>
    <property type="evidence" value="ECO:0007669"/>
    <property type="project" value="InterPro"/>
</dbReference>
<protein>
    <recommendedName>
        <fullName evidence="4">Low-affinity Fe(2+) transport protein</fullName>
    </recommendedName>
</protein>
<proteinExistence type="predicted"/>
<feature type="transmembrane region" description="Helical" evidence="1">
    <location>
        <begin position="490"/>
        <end position="510"/>
    </location>
</feature>
<keyword evidence="1" id="KW-1133">Transmembrane helix</keyword>
<accession>A0A7G3ZME0</accession>
<evidence type="ECO:0008006" key="4">
    <source>
        <dbReference type="Google" id="ProtNLM"/>
    </source>
</evidence>
<dbReference type="EMBL" id="CP059253">
    <property type="protein sequence ID" value="QLL34676.1"/>
    <property type="molecule type" value="Genomic_DNA"/>
</dbReference>
<evidence type="ECO:0000256" key="1">
    <source>
        <dbReference type="SAM" id="Phobius"/>
    </source>
</evidence>
<keyword evidence="1" id="KW-0472">Membrane</keyword>
<feature type="transmembrane region" description="Helical" evidence="1">
    <location>
        <begin position="463"/>
        <end position="484"/>
    </location>
</feature>
<dbReference type="Proteomes" id="UP000515788">
    <property type="component" value="Chromosome 8"/>
</dbReference>
<feature type="transmembrane region" description="Helical" evidence="1">
    <location>
        <begin position="209"/>
        <end position="235"/>
    </location>
</feature>
<sequence length="553" mass="62105">MGRIGKFFGNPGSRPDVRQRAPVIVPNFALESATGKASHEEQTSLVSTSDESSTEYSTVTVADNGWIRTSHGFTGLQKDLTDRILDNLVWMAGTEYVFFTMWAILIVWIILGCVYGAPNVWQVVMQDGQSLQCYFWDTLLMRQQLISAHEQKVICGVVRSRIAGFKMLARKSRLCLDQRLKDNEVTVTDAAIDIDLSGKLPVENWYDRLANWFSVIIGSLYSMIAFWIGIIIWIVCGVIPKPGDNQPPYTGETAGSNPRLTKFSSTWQLYINSATAVVLLVSSMFLQNIRARHDKFISKFIVKIFAADREIEERLRTDAGDFETGNPATTVVSAKRTEGQKIIDFYADVVGTGIGVVIAIGAIVAWLSVGKVMNWNDNWWLIIGTYTGLVGFLDGFVIREVYYRIVTDEERNYEIVAQDDLELFDVLDISCPEEFNGKPPNGQRKALDFRISTWINRLCSSQWSVVFSIVVIIGLIIAASALHWTTTGQLLANTPTMIIEAFFMIVLIQAHNWADCQRRVELTALLARRQIILHHLDRRGCNLGHNTVVSKGE</sequence>
<feature type="transmembrane region" description="Helical" evidence="1">
    <location>
        <begin position="345"/>
        <end position="367"/>
    </location>
</feature>
<feature type="transmembrane region" description="Helical" evidence="1">
    <location>
        <begin position="379"/>
        <end position="398"/>
    </location>
</feature>
<feature type="transmembrane region" description="Helical" evidence="1">
    <location>
        <begin position="96"/>
        <end position="117"/>
    </location>
</feature>
<keyword evidence="3" id="KW-1185">Reference proteome</keyword>
<dbReference type="KEGG" id="tgb:HG536_0H00510"/>
<feature type="transmembrane region" description="Helical" evidence="1">
    <location>
        <begin position="267"/>
        <end position="286"/>
    </location>
</feature>
<organism evidence="2 3">
    <name type="scientific">Torulaspora globosa</name>
    <dbReference type="NCBI Taxonomy" id="48254"/>
    <lineage>
        <taxon>Eukaryota</taxon>
        <taxon>Fungi</taxon>
        <taxon>Dikarya</taxon>
        <taxon>Ascomycota</taxon>
        <taxon>Saccharomycotina</taxon>
        <taxon>Saccharomycetes</taxon>
        <taxon>Saccharomycetales</taxon>
        <taxon>Saccharomycetaceae</taxon>
        <taxon>Torulaspora</taxon>
    </lineage>
</organism>
<keyword evidence="1" id="KW-0812">Transmembrane</keyword>
<dbReference type="RefSeq" id="XP_037141350.1">
    <property type="nucleotide sequence ID" value="XM_037285454.1"/>
</dbReference>